<dbReference type="InterPro" id="IPR029068">
    <property type="entry name" value="Glyas_Bleomycin-R_OHBP_Dase"/>
</dbReference>
<dbReference type="InterPro" id="IPR004360">
    <property type="entry name" value="Glyas_Fos-R_dOase_dom"/>
</dbReference>
<dbReference type="Pfam" id="PF00903">
    <property type="entry name" value="Glyoxalase"/>
    <property type="match status" value="1"/>
</dbReference>
<dbReference type="Gene3D" id="3.10.180.10">
    <property type="entry name" value="2,3-Dihydroxybiphenyl 1,2-Dioxygenase, domain 1"/>
    <property type="match status" value="1"/>
</dbReference>
<dbReference type="SUPFAM" id="SSF54593">
    <property type="entry name" value="Glyoxalase/Bleomycin resistance protein/Dihydroxybiphenyl dioxygenase"/>
    <property type="match status" value="1"/>
</dbReference>
<evidence type="ECO:0000259" key="1">
    <source>
        <dbReference type="PROSITE" id="PS51819"/>
    </source>
</evidence>
<reference evidence="2" key="1">
    <citation type="submission" date="2020-02" db="EMBL/GenBank/DDBJ databases">
        <authorList>
            <person name="Meier V. D."/>
        </authorList>
    </citation>
    <scope>NUCLEOTIDE SEQUENCE</scope>
    <source>
        <strain evidence="2">AVDCRST_MAG02</strain>
    </source>
</reference>
<dbReference type="EMBL" id="CADCVH010000001">
    <property type="protein sequence ID" value="CAA9441693.1"/>
    <property type="molecule type" value="Genomic_DNA"/>
</dbReference>
<gene>
    <name evidence="2" type="ORF">AVDCRST_MAG02-124</name>
</gene>
<proteinExistence type="predicted"/>
<protein>
    <submittedName>
        <fullName evidence="2">Biphenyl-2,3-diol 1,2-dioxygenase III-related protein</fullName>
    </submittedName>
</protein>
<dbReference type="PROSITE" id="PS51819">
    <property type="entry name" value="VOC"/>
    <property type="match status" value="1"/>
</dbReference>
<keyword evidence="2" id="KW-0223">Dioxygenase</keyword>
<dbReference type="AlphaFoldDB" id="A0A6J4QJI0"/>
<keyword evidence="2" id="KW-0560">Oxidoreductase</keyword>
<name>A0A6J4QJI0_9ACTN</name>
<accession>A0A6J4QJI0</accession>
<dbReference type="PANTHER" id="PTHR21366:SF14">
    <property type="entry name" value="GLYOXALASE DOMAIN-CONTAINING PROTEIN 5"/>
    <property type="match status" value="1"/>
</dbReference>
<dbReference type="GO" id="GO:0051213">
    <property type="term" value="F:dioxygenase activity"/>
    <property type="evidence" value="ECO:0007669"/>
    <property type="project" value="UniProtKB-KW"/>
</dbReference>
<dbReference type="PANTHER" id="PTHR21366">
    <property type="entry name" value="GLYOXALASE FAMILY PROTEIN"/>
    <property type="match status" value="1"/>
</dbReference>
<sequence>MAPDVRLDHCVIHVSEWARSNAFYRDVLGAEPVRARAGWAYRFGAQQLNVHGPGVDAEPVARVPVPPGGSDLCFEWPGEIEGAEQHLRRHGVEVEMGPVGRRGAGGAGTSLYFRDPDGSLLEFISYANA</sequence>
<dbReference type="InterPro" id="IPR050383">
    <property type="entry name" value="GlyoxalaseI/FosfomycinResist"/>
</dbReference>
<evidence type="ECO:0000313" key="2">
    <source>
        <dbReference type="EMBL" id="CAA9441693.1"/>
    </source>
</evidence>
<dbReference type="InterPro" id="IPR037523">
    <property type="entry name" value="VOC_core"/>
</dbReference>
<organism evidence="2">
    <name type="scientific">uncultured Rubrobacteraceae bacterium</name>
    <dbReference type="NCBI Taxonomy" id="349277"/>
    <lineage>
        <taxon>Bacteria</taxon>
        <taxon>Bacillati</taxon>
        <taxon>Actinomycetota</taxon>
        <taxon>Rubrobacteria</taxon>
        <taxon>Rubrobacterales</taxon>
        <taxon>Rubrobacteraceae</taxon>
        <taxon>environmental samples</taxon>
    </lineage>
</organism>
<feature type="domain" description="VOC" evidence="1">
    <location>
        <begin position="6"/>
        <end position="126"/>
    </location>
</feature>